<dbReference type="InterPro" id="IPR001387">
    <property type="entry name" value="Cro/C1-type_HTH"/>
</dbReference>
<dbReference type="RefSeq" id="WP_101431151.1">
    <property type="nucleotide sequence ID" value="NZ_PCHA01000037.1"/>
</dbReference>
<dbReference type="PANTHER" id="PTHR43236:SF1">
    <property type="entry name" value="BLL7220 PROTEIN"/>
    <property type="match status" value="1"/>
</dbReference>
<protein>
    <submittedName>
        <fullName evidence="3">DNA-binding protein</fullName>
    </submittedName>
</protein>
<keyword evidence="3" id="KW-0238">DNA-binding</keyword>
<feature type="domain" description="HTH cro/C1-type" evidence="2">
    <location>
        <begin position="18"/>
        <end position="65"/>
    </location>
</feature>
<dbReference type="InterPro" id="IPR052345">
    <property type="entry name" value="Rad_response_metalloprotease"/>
</dbReference>
<dbReference type="Pfam" id="PF06114">
    <property type="entry name" value="Peptidase_M78"/>
    <property type="match status" value="1"/>
</dbReference>
<comment type="similarity">
    <text evidence="1">Belongs to the short-chain fatty acyl-CoA assimilation regulator (ScfR) family.</text>
</comment>
<sequence length="363" mass="40683">MPTSKYDPQRLTLALEFKGWTQKELASRLEVRPAYVSMLVHGRADLTDSLVDRIGFVTGLPSSFFSRPAPLVDIGSLTFRKRANARNVGALTSEWALLTDAVARLREMCPVSDCAPWLDSLAPSMRVDADTVEQIALDARRSWGLSDDEPIRNLCGNLDRQGIIVASTINQLEKGEGLSCPARLWNQPVIGLCAQGKSGERMRFTLAHELAHLILHRDREPERMEDEANRFAGALLFPRTAARQELHAAMTLNDFAHVKARWGISVAALTRRALDLDVIDGDRYRSLQIQLSNRGWRMREPVEVEPEDASLLAQMTAWSFGEVVSPDYLTARADMVENVLGVPFDAVNQWCWNRLHRRVDAVA</sequence>
<gene>
    <name evidence="3" type="ORF">CQR45_1772</name>
</gene>
<dbReference type="GO" id="GO:0003677">
    <property type="term" value="F:DNA binding"/>
    <property type="evidence" value="ECO:0007669"/>
    <property type="project" value="UniProtKB-KW"/>
</dbReference>
<dbReference type="SMART" id="SM00530">
    <property type="entry name" value="HTH_XRE"/>
    <property type="match status" value="1"/>
</dbReference>
<dbReference type="SUPFAM" id="SSF47413">
    <property type="entry name" value="lambda repressor-like DNA-binding domains"/>
    <property type="match status" value="1"/>
</dbReference>
<reference evidence="3 4" key="1">
    <citation type="submission" date="2017-10" db="EMBL/GenBank/DDBJ databases">
        <title>Bifidobacterium genomics.</title>
        <authorList>
            <person name="Lugli G.A."/>
            <person name="Milani C."/>
            <person name="Mancabelli L."/>
        </authorList>
    </citation>
    <scope>NUCLEOTIDE SEQUENCE [LARGE SCALE GENOMIC DNA]</scope>
    <source>
        <strain evidence="3 4">1747B</strain>
    </source>
</reference>
<dbReference type="InterPro" id="IPR010982">
    <property type="entry name" value="Lambda_DNA-bd_dom_sf"/>
</dbReference>
<dbReference type="Gene3D" id="1.10.10.2910">
    <property type="match status" value="1"/>
</dbReference>
<name>A0A2N3QNP2_9BIFI</name>
<dbReference type="PANTHER" id="PTHR43236">
    <property type="entry name" value="ANTITOXIN HIGA1"/>
    <property type="match status" value="1"/>
</dbReference>
<comment type="caution">
    <text evidence="3">The sequence shown here is derived from an EMBL/GenBank/DDBJ whole genome shotgun (WGS) entry which is preliminary data.</text>
</comment>
<accession>A0A2N3QNP2</accession>
<evidence type="ECO:0000313" key="4">
    <source>
        <dbReference type="Proteomes" id="UP000233722"/>
    </source>
</evidence>
<evidence type="ECO:0000313" key="3">
    <source>
        <dbReference type="EMBL" id="PKU93242.1"/>
    </source>
</evidence>
<evidence type="ECO:0000256" key="1">
    <source>
        <dbReference type="ARBA" id="ARBA00007227"/>
    </source>
</evidence>
<dbReference type="CDD" id="cd00093">
    <property type="entry name" value="HTH_XRE"/>
    <property type="match status" value="1"/>
</dbReference>
<dbReference type="AlphaFoldDB" id="A0A2N3QNP2"/>
<dbReference type="Proteomes" id="UP000233722">
    <property type="component" value="Unassembled WGS sequence"/>
</dbReference>
<dbReference type="PROSITE" id="PS50943">
    <property type="entry name" value="HTH_CROC1"/>
    <property type="match status" value="1"/>
</dbReference>
<organism evidence="3 4">
    <name type="scientific">Bifidobacterium pseudolongum subsp. globosum</name>
    <dbReference type="NCBI Taxonomy" id="1690"/>
    <lineage>
        <taxon>Bacteria</taxon>
        <taxon>Bacillati</taxon>
        <taxon>Actinomycetota</taxon>
        <taxon>Actinomycetes</taxon>
        <taxon>Bifidobacteriales</taxon>
        <taxon>Bifidobacteriaceae</taxon>
        <taxon>Bifidobacterium</taxon>
    </lineage>
</organism>
<evidence type="ECO:0000259" key="2">
    <source>
        <dbReference type="PROSITE" id="PS50943"/>
    </source>
</evidence>
<dbReference type="Gene3D" id="1.10.260.40">
    <property type="entry name" value="lambda repressor-like DNA-binding domains"/>
    <property type="match status" value="1"/>
</dbReference>
<dbReference type="InterPro" id="IPR010359">
    <property type="entry name" value="IrrE_HExxH"/>
</dbReference>
<dbReference type="EMBL" id="PCHA01000037">
    <property type="protein sequence ID" value="PKU93242.1"/>
    <property type="molecule type" value="Genomic_DNA"/>
</dbReference>
<proteinExistence type="inferred from homology"/>